<evidence type="ECO:0000256" key="1">
    <source>
        <dbReference type="ARBA" id="ARBA00009199"/>
    </source>
</evidence>
<evidence type="ECO:0000259" key="2">
    <source>
        <dbReference type="Pfam" id="PF01425"/>
    </source>
</evidence>
<dbReference type="InterPro" id="IPR023631">
    <property type="entry name" value="Amidase_dom"/>
</dbReference>
<dbReference type="Gene3D" id="3.90.1300.10">
    <property type="entry name" value="Amidase signature (AS) domain"/>
    <property type="match status" value="1"/>
</dbReference>
<dbReference type="EMBL" id="CP073721">
    <property type="protein sequence ID" value="UWZ34634.1"/>
    <property type="molecule type" value="Genomic_DNA"/>
</dbReference>
<organism evidence="3 4">
    <name type="scientific">Dactylosporangium roseum</name>
    <dbReference type="NCBI Taxonomy" id="47989"/>
    <lineage>
        <taxon>Bacteria</taxon>
        <taxon>Bacillati</taxon>
        <taxon>Actinomycetota</taxon>
        <taxon>Actinomycetes</taxon>
        <taxon>Micromonosporales</taxon>
        <taxon>Micromonosporaceae</taxon>
        <taxon>Dactylosporangium</taxon>
    </lineage>
</organism>
<proteinExistence type="inferred from homology"/>
<evidence type="ECO:0000313" key="3">
    <source>
        <dbReference type="EMBL" id="UWZ34634.1"/>
    </source>
</evidence>
<dbReference type="SUPFAM" id="SSF75304">
    <property type="entry name" value="Amidase signature (AS) enzymes"/>
    <property type="match status" value="1"/>
</dbReference>
<feature type="domain" description="Amidase" evidence="2">
    <location>
        <begin position="9"/>
        <end position="423"/>
    </location>
</feature>
<dbReference type="PANTHER" id="PTHR11895:SF7">
    <property type="entry name" value="GLUTAMYL-TRNA(GLN) AMIDOTRANSFERASE SUBUNIT A, MITOCHONDRIAL"/>
    <property type="match status" value="1"/>
</dbReference>
<comment type="similarity">
    <text evidence="1">Belongs to the amidase family.</text>
</comment>
<dbReference type="Pfam" id="PF01425">
    <property type="entry name" value="Amidase"/>
    <property type="match status" value="1"/>
</dbReference>
<dbReference type="PANTHER" id="PTHR11895">
    <property type="entry name" value="TRANSAMIDASE"/>
    <property type="match status" value="1"/>
</dbReference>
<dbReference type="RefSeq" id="WP_260723959.1">
    <property type="nucleotide sequence ID" value="NZ_BAAABS010000018.1"/>
</dbReference>
<reference evidence="3" key="1">
    <citation type="submission" date="2021-04" db="EMBL/GenBank/DDBJ databases">
        <title>Biosynthetic gene clusters of Dactylosporangioum roseum.</title>
        <authorList>
            <person name="Hartkoorn R.C."/>
            <person name="Beaudoing E."/>
            <person name="Hot D."/>
            <person name="Moureu S."/>
        </authorList>
    </citation>
    <scope>NUCLEOTIDE SEQUENCE</scope>
    <source>
        <strain evidence="3">NRRL B-16295</strain>
    </source>
</reference>
<protein>
    <submittedName>
        <fullName evidence="3">Amidase</fullName>
    </submittedName>
</protein>
<dbReference type="InterPro" id="IPR036928">
    <property type="entry name" value="AS_sf"/>
</dbReference>
<gene>
    <name evidence="3" type="ORF">Drose_25855</name>
</gene>
<keyword evidence="4" id="KW-1185">Reference proteome</keyword>
<accession>A0ABY5Z2D3</accession>
<evidence type="ECO:0000313" key="4">
    <source>
        <dbReference type="Proteomes" id="UP001058271"/>
    </source>
</evidence>
<name>A0ABY5Z2D3_9ACTN</name>
<sequence length="445" mass="46327">MRAVDLAGRCLDRADRAGRPFGSIAALAADRAMAEAVAADARIAAGDPDPLLGIPYGVKDVIAARGAPTSWGVTSLRDRILDEDATVVDRLGRRGGVLVAKLVTSSLAGGGGTDRPGVSAHGQARNPWAPDRFPGGSSSGSAIAVALGAVPYALGSETGGSVVQPAAFCGVTGYRPTWSRIPRTGMMALSAKLDKVGVLARTAADCALVAEALIGPDGIDDDCRPEPAVPARQPAVDRLVVGISPNDLDRVADPMRATARRGLDELAALVGEVRPVEISREIGYSAAIELIVSADAHRSLSDLIWSPDVELADAGQLARLRAARDIPAAAYAEALDVQRQAREQFANVFREVDLVVGVSISDQPQLRDEPRRPRGSTSVADRLLAAANLAGLPGVAVPCGLDDDGLPVSLHLVGPRHSDRLLLAVASHYQQHTSHHQLRPTTSVG</sequence>
<dbReference type="Proteomes" id="UP001058271">
    <property type="component" value="Chromosome"/>
</dbReference>
<dbReference type="InterPro" id="IPR000120">
    <property type="entry name" value="Amidase"/>
</dbReference>